<protein>
    <submittedName>
        <fullName evidence="3">Diguanylate cyclase domain-containing protein</fullName>
        <ecNumber evidence="3">2.7.7.65</ecNumber>
    </submittedName>
</protein>
<comment type="caution">
    <text evidence="3">The sequence shown here is derived from an EMBL/GenBank/DDBJ whole genome shotgun (WGS) entry which is preliminary data.</text>
</comment>
<sequence length="270" mass="28704">MNTRPRWRLTEANRRRVYLWVSGLASVIQLAVGALLLGQPGASAHWPLLGALVCAGAWALLLTRRVPWRWVDYGVLLAATGLVLAQLLKVPPGGEVPAQLLFAGSFLFLAGFSTLPLPGALAYVLGVFAAYGVAVALRGGAVALLWELGLVGLLAAHLSTFGRAVSLERAEALAYARLALTDPLTGLPNRRAMMDRLQRAAQAGQGAAALLLDIDRFKAINDRLGHDAGDEVLREVAARLRRTLAGRGEAARWGGEEFLVLLSPACPPTP</sequence>
<dbReference type="CDD" id="cd01949">
    <property type="entry name" value="GGDEF"/>
    <property type="match status" value="1"/>
</dbReference>
<keyword evidence="1" id="KW-0472">Membrane</keyword>
<gene>
    <name evidence="3" type="ORF">ACFP90_12745</name>
</gene>
<dbReference type="NCBIfam" id="TIGR00254">
    <property type="entry name" value="GGDEF"/>
    <property type="match status" value="1"/>
</dbReference>
<dbReference type="InterPro" id="IPR029787">
    <property type="entry name" value="Nucleotide_cyclase"/>
</dbReference>
<keyword evidence="3" id="KW-0808">Transferase</keyword>
<dbReference type="InterPro" id="IPR000160">
    <property type="entry name" value="GGDEF_dom"/>
</dbReference>
<dbReference type="PANTHER" id="PTHR45138">
    <property type="entry name" value="REGULATORY COMPONENTS OF SENSORY TRANSDUCTION SYSTEM"/>
    <property type="match status" value="1"/>
</dbReference>
<dbReference type="EMBL" id="JBHSWB010000001">
    <property type="protein sequence ID" value="MFC6661112.1"/>
    <property type="molecule type" value="Genomic_DNA"/>
</dbReference>
<dbReference type="PANTHER" id="PTHR45138:SF9">
    <property type="entry name" value="DIGUANYLATE CYCLASE DGCM-RELATED"/>
    <property type="match status" value="1"/>
</dbReference>
<feature type="transmembrane region" description="Helical" evidence="1">
    <location>
        <begin position="143"/>
        <end position="161"/>
    </location>
</feature>
<accession>A0ABW1ZL53</accession>
<name>A0ABW1ZL53_9DEIO</name>
<reference evidence="4" key="1">
    <citation type="journal article" date="2019" name="Int. J. Syst. Evol. Microbiol.">
        <title>The Global Catalogue of Microorganisms (GCM) 10K type strain sequencing project: providing services to taxonomists for standard genome sequencing and annotation.</title>
        <authorList>
            <consortium name="The Broad Institute Genomics Platform"/>
            <consortium name="The Broad Institute Genome Sequencing Center for Infectious Disease"/>
            <person name="Wu L."/>
            <person name="Ma J."/>
        </authorList>
    </citation>
    <scope>NUCLEOTIDE SEQUENCE [LARGE SCALE GENOMIC DNA]</scope>
    <source>
        <strain evidence="4">CCUG 63830</strain>
    </source>
</reference>
<dbReference type="InterPro" id="IPR043128">
    <property type="entry name" value="Rev_trsase/Diguanyl_cyclase"/>
</dbReference>
<dbReference type="PROSITE" id="PS50887">
    <property type="entry name" value="GGDEF"/>
    <property type="match status" value="1"/>
</dbReference>
<evidence type="ECO:0000259" key="2">
    <source>
        <dbReference type="PROSITE" id="PS50887"/>
    </source>
</evidence>
<feature type="transmembrane region" description="Helical" evidence="1">
    <location>
        <begin position="70"/>
        <end position="90"/>
    </location>
</feature>
<evidence type="ECO:0000313" key="3">
    <source>
        <dbReference type="EMBL" id="MFC6661112.1"/>
    </source>
</evidence>
<dbReference type="InterPro" id="IPR050469">
    <property type="entry name" value="Diguanylate_Cyclase"/>
</dbReference>
<dbReference type="Proteomes" id="UP001596317">
    <property type="component" value="Unassembled WGS sequence"/>
</dbReference>
<feature type="transmembrane region" description="Helical" evidence="1">
    <location>
        <begin position="44"/>
        <end position="63"/>
    </location>
</feature>
<dbReference type="RefSeq" id="WP_380056461.1">
    <property type="nucleotide sequence ID" value="NZ_JBHSWB010000001.1"/>
</dbReference>
<evidence type="ECO:0000256" key="1">
    <source>
        <dbReference type="SAM" id="Phobius"/>
    </source>
</evidence>
<evidence type="ECO:0000313" key="4">
    <source>
        <dbReference type="Proteomes" id="UP001596317"/>
    </source>
</evidence>
<keyword evidence="1" id="KW-0812">Transmembrane</keyword>
<dbReference type="Gene3D" id="3.30.70.270">
    <property type="match status" value="1"/>
</dbReference>
<organism evidence="3 4">
    <name type="scientific">Deinococcus multiflagellatus</name>
    <dbReference type="NCBI Taxonomy" id="1656887"/>
    <lineage>
        <taxon>Bacteria</taxon>
        <taxon>Thermotogati</taxon>
        <taxon>Deinococcota</taxon>
        <taxon>Deinococci</taxon>
        <taxon>Deinococcales</taxon>
        <taxon>Deinococcaceae</taxon>
        <taxon>Deinococcus</taxon>
    </lineage>
</organism>
<dbReference type="EC" id="2.7.7.65" evidence="3"/>
<dbReference type="SMART" id="SM00267">
    <property type="entry name" value="GGDEF"/>
    <property type="match status" value="1"/>
</dbReference>
<keyword evidence="1" id="KW-1133">Transmembrane helix</keyword>
<dbReference type="GO" id="GO:0052621">
    <property type="term" value="F:diguanylate cyclase activity"/>
    <property type="evidence" value="ECO:0007669"/>
    <property type="project" value="UniProtKB-EC"/>
</dbReference>
<proteinExistence type="predicted"/>
<keyword evidence="4" id="KW-1185">Reference proteome</keyword>
<feature type="domain" description="GGDEF" evidence="2">
    <location>
        <begin position="205"/>
        <end position="270"/>
    </location>
</feature>
<keyword evidence="3" id="KW-0548">Nucleotidyltransferase</keyword>
<feature type="transmembrane region" description="Helical" evidence="1">
    <location>
        <begin position="17"/>
        <end position="38"/>
    </location>
</feature>
<dbReference type="SUPFAM" id="SSF55073">
    <property type="entry name" value="Nucleotide cyclase"/>
    <property type="match status" value="1"/>
</dbReference>
<dbReference type="Pfam" id="PF00990">
    <property type="entry name" value="GGDEF"/>
    <property type="match status" value="1"/>
</dbReference>